<proteinExistence type="predicted"/>
<keyword evidence="2" id="KW-1185">Reference proteome</keyword>
<dbReference type="EMBL" id="JBEPMC010000004">
    <property type="protein sequence ID" value="MET3579426.1"/>
    <property type="molecule type" value="Genomic_DNA"/>
</dbReference>
<evidence type="ECO:0000313" key="1">
    <source>
        <dbReference type="EMBL" id="MET3579426.1"/>
    </source>
</evidence>
<sequence>MALIEIAVDRQDALILDGELETMVRRAAALLQAV</sequence>
<comment type="caution">
    <text evidence="1">The sequence shown here is derived from an EMBL/GenBank/DDBJ whole genome shotgun (WGS) entry which is preliminary data.</text>
</comment>
<name>A0ABV2GMA3_9HYPH</name>
<reference evidence="1 2" key="1">
    <citation type="submission" date="2024-06" db="EMBL/GenBank/DDBJ databases">
        <title>Genomic Encyclopedia of Type Strains, Phase IV (KMG-IV): sequencing the most valuable type-strain genomes for metagenomic binning, comparative biology and taxonomic classification.</title>
        <authorList>
            <person name="Goeker M."/>
        </authorList>
    </citation>
    <scope>NUCLEOTIDE SEQUENCE [LARGE SCALE GENOMIC DNA]</scope>
    <source>
        <strain evidence="1 2">DSM 100022</strain>
    </source>
</reference>
<organism evidence="1 2">
    <name type="scientific">Mesorhizobium robiniae</name>
    <dbReference type="NCBI Taxonomy" id="559315"/>
    <lineage>
        <taxon>Bacteria</taxon>
        <taxon>Pseudomonadati</taxon>
        <taxon>Pseudomonadota</taxon>
        <taxon>Alphaproteobacteria</taxon>
        <taxon>Hyphomicrobiales</taxon>
        <taxon>Phyllobacteriaceae</taxon>
        <taxon>Mesorhizobium</taxon>
    </lineage>
</organism>
<protein>
    <submittedName>
        <fullName evidence="1">Uncharacterized protein</fullName>
    </submittedName>
</protein>
<accession>A0ABV2GMA3</accession>
<evidence type="ECO:0000313" key="2">
    <source>
        <dbReference type="Proteomes" id="UP001549204"/>
    </source>
</evidence>
<gene>
    <name evidence="1" type="ORF">ABID19_002457</name>
</gene>
<dbReference type="Proteomes" id="UP001549204">
    <property type="component" value="Unassembled WGS sequence"/>
</dbReference>